<proteinExistence type="predicted"/>
<feature type="compositionally biased region" description="Polar residues" evidence="1">
    <location>
        <begin position="114"/>
        <end position="124"/>
    </location>
</feature>
<dbReference type="Proteomes" id="UP000807342">
    <property type="component" value="Unassembled WGS sequence"/>
</dbReference>
<evidence type="ECO:0000256" key="1">
    <source>
        <dbReference type="SAM" id="MobiDB-lite"/>
    </source>
</evidence>
<reference evidence="2" key="1">
    <citation type="submission" date="2020-11" db="EMBL/GenBank/DDBJ databases">
        <authorList>
            <consortium name="DOE Joint Genome Institute"/>
            <person name="Ahrendt S."/>
            <person name="Riley R."/>
            <person name="Andreopoulos W."/>
            <person name="Labutti K."/>
            <person name="Pangilinan J."/>
            <person name="Ruiz-Duenas F.J."/>
            <person name="Barrasa J.M."/>
            <person name="Sanchez-Garcia M."/>
            <person name="Camarero S."/>
            <person name="Miyauchi S."/>
            <person name="Serrano A."/>
            <person name="Linde D."/>
            <person name="Babiker R."/>
            <person name="Drula E."/>
            <person name="Ayuso-Fernandez I."/>
            <person name="Pacheco R."/>
            <person name="Padilla G."/>
            <person name="Ferreira P."/>
            <person name="Barriuso J."/>
            <person name="Kellner H."/>
            <person name="Castanera R."/>
            <person name="Alfaro M."/>
            <person name="Ramirez L."/>
            <person name="Pisabarro A.G."/>
            <person name="Kuo A."/>
            <person name="Tritt A."/>
            <person name="Lipzen A."/>
            <person name="He G."/>
            <person name="Yan M."/>
            <person name="Ng V."/>
            <person name="Cullen D."/>
            <person name="Martin F."/>
            <person name="Rosso M.-N."/>
            <person name="Henrissat B."/>
            <person name="Hibbett D."/>
            <person name="Martinez A.T."/>
            <person name="Grigoriev I.V."/>
        </authorList>
    </citation>
    <scope>NUCLEOTIDE SEQUENCE</scope>
    <source>
        <strain evidence="2">MF-IS2</strain>
    </source>
</reference>
<comment type="caution">
    <text evidence="2">The sequence shown here is derived from an EMBL/GenBank/DDBJ whole genome shotgun (WGS) entry which is preliminary data.</text>
</comment>
<feature type="compositionally biased region" description="Polar residues" evidence="1">
    <location>
        <begin position="78"/>
        <end position="96"/>
    </location>
</feature>
<gene>
    <name evidence="2" type="ORF">P691DRAFT_636558</name>
</gene>
<evidence type="ECO:0000313" key="3">
    <source>
        <dbReference type="Proteomes" id="UP000807342"/>
    </source>
</evidence>
<dbReference type="OrthoDB" id="2804250at2759"/>
<sequence length="124" mass="12780">MSGKAPPTGPRALRASLPPGSAPGQQPAHLPSQPRQQSALPLTSRFGPIPTGPRSLTNGLHRAPPTAPKQLLHGSHYAPQNTPGSSTPNALSSHALQSARHPISINGKRPDTASARSDSGVITF</sequence>
<dbReference type="AlphaFoldDB" id="A0A9P5X856"/>
<feature type="non-terminal residue" evidence="2">
    <location>
        <position position="124"/>
    </location>
</feature>
<accession>A0A9P5X856</accession>
<keyword evidence="3" id="KW-1185">Reference proteome</keyword>
<name>A0A9P5X856_9AGAR</name>
<feature type="region of interest" description="Disordered" evidence="1">
    <location>
        <begin position="1"/>
        <end position="124"/>
    </location>
</feature>
<dbReference type="EMBL" id="MU151340">
    <property type="protein sequence ID" value="KAF9444890.1"/>
    <property type="molecule type" value="Genomic_DNA"/>
</dbReference>
<protein>
    <submittedName>
        <fullName evidence="2">Uncharacterized protein</fullName>
    </submittedName>
</protein>
<evidence type="ECO:0000313" key="2">
    <source>
        <dbReference type="EMBL" id="KAF9444890.1"/>
    </source>
</evidence>
<organism evidence="2 3">
    <name type="scientific">Macrolepiota fuliginosa MF-IS2</name>
    <dbReference type="NCBI Taxonomy" id="1400762"/>
    <lineage>
        <taxon>Eukaryota</taxon>
        <taxon>Fungi</taxon>
        <taxon>Dikarya</taxon>
        <taxon>Basidiomycota</taxon>
        <taxon>Agaricomycotina</taxon>
        <taxon>Agaricomycetes</taxon>
        <taxon>Agaricomycetidae</taxon>
        <taxon>Agaricales</taxon>
        <taxon>Agaricineae</taxon>
        <taxon>Agaricaceae</taxon>
        <taxon>Macrolepiota</taxon>
    </lineage>
</organism>